<feature type="compositionally biased region" description="Acidic residues" evidence="1">
    <location>
        <begin position="243"/>
        <end position="252"/>
    </location>
</feature>
<reference evidence="2 3" key="1">
    <citation type="submission" date="2017-08" db="EMBL/GenBank/DDBJ databases">
        <title>Harnessing the power of phylogenomics to disentangle the directionality and signatures of interkingdom host jumping in the parasitic fungal genus Tolypocladium.</title>
        <authorList>
            <person name="Quandt C.A."/>
            <person name="Patterson W."/>
            <person name="Spatafora J.W."/>
        </authorList>
    </citation>
    <scope>NUCLEOTIDE SEQUENCE [LARGE SCALE GENOMIC DNA]</scope>
    <source>
        <strain evidence="2 3">CBS 113982</strain>
    </source>
</reference>
<feature type="compositionally biased region" description="Acidic residues" evidence="1">
    <location>
        <begin position="28"/>
        <end position="41"/>
    </location>
</feature>
<dbReference type="OrthoDB" id="2149705at2759"/>
<feature type="compositionally biased region" description="Polar residues" evidence="1">
    <location>
        <begin position="110"/>
        <end position="143"/>
    </location>
</feature>
<accession>A0A2K3PT42</accession>
<feature type="region of interest" description="Disordered" evidence="1">
    <location>
        <begin position="93"/>
        <end position="194"/>
    </location>
</feature>
<evidence type="ECO:0000256" key="1">
    <source>
        <dbReference type="SAM" id="MobiDB-lite"/>
    </source>
</evidence>
<dbReference type="AlphaFoldDB" id="A0A2K3PT42"/>
<feature type="compositionally biased region" description="Low complexity" evidence="1">
    <location>
        <begin position="185"/>
        <end position="194"/>
    </location>
</feature>
<evidence type="ECO:0000313" key="2">
    <source>
        <dbReference type="EMBL" id="PNY18460.1"/>
    </source>
</evidence>
<gene>
    <name evidence="2" type="ORF">TCAP_07536</name>
</gene>
<feature type="compositionally biased region" description="Low complexity" evidence="1">
    <location>
        <begin position="149"/>
        <end position="159"/>
    </location>
</feature>
<sequence>IGKYVYLPPAVIGQLLWNLRHALFGDRTEEDGDEAEGPVVEEPEREHRGTLHQQQRRRKRQRQQPPKAETPVASVTVSQQVSAQFRSDITYSTQLIPSTPDGDHDDTHQHPASTPYQQASSTMKPPPSTTKLARTPASTTKQPASIRPSQATTASQSSTPEKLSPHPLPPPPPPISQQQRHQEPSSTSSGSLSFLDHGASLVSLPTTSSLPASQLLTCSQLLPDSLVHDSDEPPPPHMPVEIWDSDDDDAPL</sequence>
<feature type="compositionally biased region" description="Low complexity" evidence="1">
    <location>
        <begin position="63"/>
        <end position="79"/>
    </location>
</feature>
<evidence type="ECO:0000313" key="3">
    <source>
        <dbReference type="Proteomes" id="UP000236621"/>
    </source>
</evidence>
<feature type="non-terminal residue" evidence="2">
    <location>
        <position position="1"/>
    </location>
</feature>
<name>A0A2K3PT42_9HYPO</name>
<keyword evidence="3" id="KW-1185">Reference proteome</keyword>
<feature type="region of interest" description="Disordered" evidence="1">
    <location>
        <begin position="225"/>
        <end position="252"/>
    </location>
</feature>
<feature type="compositionally biased region" description="Pro residues" evidence="1">
    <location>
        <begin position="166"/>
        <end position="175"/>
    </location>
</feature>
<feature type="region of interest" description="Disordered" evidence="1">
    <location>
        <begin position="27"/>
        <end position="79"/>
    </location>
</feature>
<proteinExistence type="predicted"/>
<organism evidence="2 3">
    <name type="scientific">Tolypocladium capitatum</name>
    <dbReference type="NCBI Taxonomy" id="45235"/>
    <lineage>
        <taxon>Eukaryota</taxon>
        <taxon>Fungi</taxon>
        <taxon>Dikarya</taxon>
        <taxon>Ascomycota</taxon>
        <taxon>Pezizomycotina</taxon>
        <taxon>Sordariomycetes</taxon>
        <taxon>Hypocreomycetidae</taxon>
        <taxon>Hypocreales</taxon>
        <taxon>Ophiocordycipitaceae</taxon>
        <taxon>Tolypocladium</taxon>
    </lineage>
</organism>
<dbReference type="EMBL" id="NRSZ01001313">
    <property type="protein sequence ID" value="PNY18460.1"/>
    <property type="molecule type" value="Genomic_DNA"/>
</dbReference>
<protein>
    <submittedName>
        <fullName evidence="2">Uncharacterized protein</fullName>
    </submittedName>
</protein>
<dbReference type="Proteomes" id="UP000236621">
    <property type="component" value="Unassembled WGS sequence"/>
</dbReference>
<comment type="caution">
    <text evidence="2">The sequence shown here is derived from an EMBL/GenBank/DDBJ whole genome shotgun (WGS) entry which is preliminary data.</text>
</comment>